<dbReference type="Proteomes" id="UP000290958">
    <property type="component" value="Unassembled WGS sequence"/>
</dbReference>
<dbReference type="SUPFAM" id="SSF54637">
    <property type="entry name" value="Thioesterase/thiol ester dehydrase-isomerase"/>
    <property type="match status" value="1"/>
</dbReference>
<dbReference type="AlphaFoldDB" id="A0A4Q1KG12"/>
<dbReference type="OrthoDB" id="9808429at2"/>
<dbReference type="PANTHER" id="PTHR31793">
    <property type="entry name" value="4-HYDROXYBENZOYL-COA THIOESTERASE FAMILY MEMBER"/>
    <property type="match status" value="1"/>
</dbReference>
<dbReference type="Gene3D" id="3.10.129.10">
    <property type="entry name" value="Hotdog Thioesterase"/>
    <property type="match status" value="1"/>
</dbReference>
<evidence type="ECO:0000313" key="4">
    <source>
        <dbReference type="EMBL" id="RXR27541.1"/>
    </source>
</evidence>
<organism evidence="4 5">
    <name type="scientific">Sphingobium fluviale</name>
    <dbReference type="NCBI Taxonomy" id="2506423"/>
    <lineage>
        <taxon>Bacteria</taxon>
        <taxon>Pseudomonadati</taxon>
        <taxon>Pseudomonadota</taxon>
        <taxon>Alphaproteobacteria</taxon>
        <taxon>Sphingomonadales</taxon>
        <taxon>Sphingomonadaceae</taxon>
        <taxon>Sphingobium</taxon>
    </lineage>
</organism>
<comment type="similarity">
    <text evidence="1">Belongs to the 4-hydroxybenzoyl-CoA thioesterase family.</text>
</comment>
<dbReference type="InterPro" id="IPR006683">
    <property type="entry name" value="Thioestr_dom"/>
</dbReference>
<keyword evidence="2" id="KW-0378">Hydrolase</keyword>
<reference evidence="5" key="1">
    <citation type="submission" date="2019-01" db="EMBL/GenBank/DDBJ databases">
        <title>Cytophagaceae bacterium strain CAR-16.</title>
        <authorList>
            <person name="Chen W.-M."/>
        </authorList>
    </citation>
    <scope>NUCLEOTIDE SEQUENCE [LARGE SCALE GENOMIC DNA]</scope>
    <source>
        <strain evidence="5">CHR27</strain>
    </source>
</reference>
<dbReference type="NCBIfam" id="TIGR00051">
    <property type="entry name" value="YbgC/FadM family acyl-CoA thioesterase"/>
    <property type="match status" value="1"/>
</dbReference>
<dbReference type="InterPro" id="IPR029069">
    <property type="entry name" value="HotDog_dom_sf"/>
</dbReference>
<dbReference type="InterPro" id="IPR050563">
    <property type="entry name" value="4-hydroxybenzoyl-CoA_TE"/>
</dbReference>
<dbReference type="FunFam" id="3.10.129.10:FF:000004">
    <property type="entry name" value="Tol-pal system-associated acyl-CoA thioesterase"/>
    <property type="match status" value="1"/>
</dbReference>
<dbReference type="GO" id="GO:0047617">
    <property type="term" value="F:fatty acyl-CoA hydrolase activity"/>
    <property type="evidence" value="ECO:0007669"/>
    <property type="project" value="TreeGrafter"/>
</dbReference>
<dbReference type="InterPro" id="IPR006684">
    <property type="entry name" value="YbgC/YbaW"/>
</dbReference>
<dbReference type="RefSeq" id="WP_129404773.1">
    <property type="nucleotide sequence ID" value="NZ_SBKP01000012.1"/>
</dbReference>
<dbReference type="InterPro" id="IPR008272">
    <property type="entry name" value="HB-CoA_thioesterase_AS"/>
</dbReference>
<comment type="caution">
    <text evidence="4">The sequence shown here is derived from an EMBL/GenBank/DDBJ whole genome shotgun (WGS) entry which is preliminary data.</text>
</comment>
<evidence type="ECO:0000259" key="3">
    <source>
        <dbReference type="Pfam" id="PF03061"/>
    </source>
</evidence>
<gene>
    <name evidence="4" type="primary">ybgC</name>
    <name evidence="4" type="ORF">EQG66_11700</name>
</gene>
<dbReference type="PANTHER" id="PTHR31793:SF37">
    <property type="entry name" value="ACYL-COA THIOESTER HYDROLASE YBGC"/>
    <property type="match status" value="1"/>
</dbReference>
<name>A0A4Q1KG12_9SPHN</name>
<keyword evidence="5" id="KW-1185">Reference proteome</keyword>
<feature type="domain" description="Thioesterase" evidence="3">
    <location>
        <begin position="37"/>
        <end position="119"/>
    </location>
</feature>
<dbReference type="PROSITE" id="PS01328">
    <property type="entry name" value="4HBCOA_THIOESTERASE"/>
    <property type="match status" value="1"/>
</dbReference>
<dbReference type="NCBIfam" id="TIGR02799">
    <property type="entry name" value="thio_ybgC"/>
    <property type="match status" value="1"/>
</dbReference>
<dbReference type="CDD" id="cd00586">
    <property type="entry name" value="4HBT"/>
    <property type="match status" value="1"/>
</dbReference>
<protein>
    <submittedName>
        <fullName evidence="4">Tol-pal system-associated acyl-CoA thioesterase</fullName>
    </submittedName>
</protein>
<proteinExistence type="inferred from homology"/>
<sequence length="159" mass="16978">MSAPQPAPANLLPGSGVFAGGAHHFPVRVYFEDTDAGGIVYHANYLRFMERARSDMLRLLGISQRGALDAGEGAYAVSSLSINYRAPARLDDELLVISRMTGVGGATVSIAQQVMRGETLLTDGAVTVAFLSAQGRPKRQPKDWVARFTSITTGELSPQ</sequence>
<evidence type="ECO:0000313" key="5">
    <source>
        <dbReference type="Proteomes" id="UP000290958"/>
    </source>
</evidence>
<dbReference type="Pfam" id="PF03061">
    <property type="entry name" value="4HBT"/>
    <property type="match status" value="1"/>
</dbReference>
<accession>A0A4Q1KG12</accession>
<evidence type="ECO:0000256" key="1">
    <source>
        <dbReference type="ARBA" id="ARBA00005953"/>
    </source>
</evidence>
<dbReference type="EMBL" id="SBKP01000012">
    <property type="protein sequence ID" value="RXR27541.1"/>
    <property type="molecule type" value="Genomic_DNA"/>
</dbReference>
<dbReference type="InterPro" id="IPR014166">
    <property type="entry name" value="Tol-Pal_acyl-CoA_thioesterase"/>
</dbReference>
<dbReference type="PIRSF" id="PIRSF003230">
    <property type="entry name" value="YbgC"/>
    <property type="match status" value="1"/>
</dbReference>
<evidence type="ECO:0000256" key="2">
    <source>
        <dbReference type="ARBA" id="ARBA00022801"/>
    </source>
</evidence>